<dbReference type="Pfam" id="PF14322">
    <property type="entry name" value="SusD-like_3"/>
    <property type="match status" value="1"/>
</dbReference>
<feature type="domain" description="SusD-like N-terminal" evidence="1">
    <location>
        <begin position="23"/>
        <end position="207"/>
    </location>
</feature>
<organism evidence="2 3">
    <name type="scientific">Odoribacter laneus YIT 12061</name>
    <dbReference type="NCBI Taxonomy" id="742817"/>
    <lineage>
        <taxon>Bacteria</taxon>
        <taxon>Pseudomonadati</taxon>
        <taxon>Bacteroidota</taxon>
        <taxon>Bacteroidia</taxon>
        <taxon>Bacteroidales</taxon>
        <taxon>Odoribacteraceae</taxon>
        <taxon>Odoribacter</taxon>
    </lineage>
</organism>
<dbReference type="eggNOG" id="COG2956">
    <property type="taxonomic scope" value="Bacteria"/>
</dbReference>
<dbReference type="Gene3D" id="1.25.40.390">
    <property type="match status" value="1"/>
</dbReference>
<dbReference type="InterPro" id="IPR011990">
    <property type="entry name" value="TPR-like_helical_dom_sf"/>
</dbReference>
<keyword evidence="3" id="KW-1185">Reference proteome</keyword>
<evidence type="ECO:0000313" key="3">
    <source>
        <dbReference type="Proteomes" id="UP000004892"/>
    </source>
</evidence>
<evidence type="ECO:0000313" key="2">
    <source>
        <dbReference type="EMBL" id="EHP44943.1"/>
    </source>
</evidence>
<reference evidence="2 3" key="1">
    <citation type="submission" date="2012-01" db="EMBL/GenBank/DDBJ databases">
        <title>The Genome Sequence of Odoribacter laneus YIT 12061.</title>
        <authorList>
            <consortium name="The Broad Institute Genome Sequencing Platform"/>
            <person name="Earl A."/>
            <person name="Ward D."/>
            <person name="Feldgarden M."/>
            <person name="Gevers D."/>
            <person name="Morotomi M."/>
            <person name="Young S.K."/>
            <person name="Zeng Q."/>
            <person name="Gargeya S."/>
            <person name="Fitzgerald M."/>
            <person name="Haas B."/>
            <person name="Abouelleil A."/>
            <person name="Alvarado L."/>
            <person name="Arachchi H.M."/>
            <person name="Berlin A."/>
            <person name="Chapman S.B."/>
            <person name="Gearin G."/>
            <person name="Goldberg J."/>
            <person name="Griggs A."/>
            <person name="Gujja S."/>
            <person name="Hansen M."/>
            <person name="Heiman D."/>
            <person name="Howarth C."/>
            <person name="Larimer J."/>
            <person name="Lui A."/>
            <person name="MacDonald P.J.P."/>
            <person name="McCowen C."/>
            <person name="Montmayeur A."/>
            <person name="Murphy C."/>
            <person name="Neiman D."/>
            <person name="Pearson M."/>
            <person name="Priest M."/>
            <person name="Roberts A."/>
            <person name="Saif S."/>
            <person name="Shea T."/>
            <person name="Sisk P."/>
            <person name="Stolte C."/>
            <person name="Sykes S."/>
            <person name="Wortman J."/>
            <person name="Nusbaum C."/>
            <person name="Birren B."/>
        </authorList>
    </citation>
    <scope>NUCLEOTIDE SEQUENCE [LARGE SCALE GENOMIC DNA]</scope>
    <source>
        <strain evidence="2 3">YIT 12061</strain>
    </source>
</reference>
<dbReference type="STRING" id="742817.HMPREF9449_03101"/>
<gene>
    <name evidence="2" type="ORF">HMPREF9449_03101</name>
</gene>
<dbReference type="RefSeq" id="WP_009138243.1">
    <property type="nucleotide sequence ID" value="NZ_JH594603.1"/>
</dbReference>
<dbReference type="GeneID" id="98070621"/>
<dbReference type="EMBL" id="ADMC01000041">
    <property type="protein sequence ID" value="EHP44943.1"/>
    <property type="molecule type" value="Genomic_DNA"/>
</dbReference>
<feature type="non-terminal residue" evidence="2">
    <location>
        <position position="207"/>
    </location>
</feature>
<sequence>MNKKHIISLFAAALALGSVSCDDYLSTVPDNRTELDSEEKITDLLVTAYAAHLYPLTTETMSDNVDDRGTATGLSSIGRKQEEFYFWQDPTDTGNESTKRVWETYYYAIATANQALEAIEKMGSPESLNGQKGEALLTRAYHHFMLVNVFCKHYSEQTSATDLGIPYMEKSETTVAPHYERGTVKEVYEKIQKDIEEGLPLIDDNIY</sequence>
<dbReference type="SUPFAM" id="SSF48452">
    <property type="entry name" value="TPR-like"/>
    <property type="match status" value="1"/>
</dbReference>
<dbReference type="AlphaFoldDB" id="H1DLG5"/>
<name>H1DLG5_9BACT</name>
<dbReference type="HOGENOM" id="CLU_115197_0_0_10"/>
<dbReference type="PROSITE" id="PS51257">
    <property type="entry name" value="PROKAR_LIPOPROTEIN"/>
    <property type="match status" value="1"/>
</dbReference>
<protein>
    <recommendedName>
        <fullName evidence="1">SusD-like N-terminal domain-containing protein</fullName>
    </recommendedName>
</protein>
<dbReference type="InterPro" id="IPR033985">
    <property type="entry name" value="SusD-like_N"/>
</dbReference>
<dbReference type="Proteomes" id="UP000004892">
    <property type="component" value="Unassembled WGS sequence"/>
</dbReference>
<comment type="caution">
    <text evidence="2">The sequence shown here is derived from an EMBL/GenBank/DDBJ whole genome shotgun (WGS) entry which is preliminary data.</text>
</comment>
<evidence type="ECO:0000259" key="1">
    <source>
        <dbReference type="Pfam" id="PF14322"/>
    </source>
</evidence>
<proteinExistence type="predicted"/>
<accession>H1DLG5</accession>